<protein>
    <submittedName>
        <fullName evidence="1">Uncharacterized protein</fullName>
    </submittedName>
</protein>
<evidence type="ECO:0000313" key="1">
    <source>
        <dbReference type="EMBL" id="CCK76644.1"/>
    </source>
</evidence>
<organism evidence="1 2">
    <name type="scientific">Oleispira antarctica RB-8</name>
    <dbReference type="NCBI Taxonomy" id="698738"/>
    <lineage>
        <taxon>Bacteria</taxon>
        <taxon>Pseudomonadati</taxon>
        <taxon>Pseudomonadota</taxon>
        <taxon>Gammaproteobacteria</taxon>
        <taxon>Oceanospirillales</taxon>
        <taxon>Oceanospirillaceae</taxon>
        <taxon>Oleispira</taxon>
    </lineage>
</organism>
<dbReference type="EMBL" id="FO203512">
    <property type="protein sequence ID" value="CCK76644.1"/>
    <property type="molecule type" value="Genomic_DNA"/>
</dbReference>
<keyword evidence="2" id="KW-1185">Reference proteome</keyword>
<accession>R4YUG2</accession>
<reference evidence="1 2" key="1">
    <citation type="journal article" date="2013" name="Nat. Commun.">
        <title>Genome sequence and functional genomic analysis of the oil-degrading bacterium Oleispira antarctica.</title>
        <authorList>
            <person name="Kube M."/>
            <person name="Chernikova T.N."/>
            <person name="Al-Ramahi Y."/>
            <person name="Beloqui A."/>
            <person name="Lopez-Cortez N."/>
            <person name="Guazzaroni M.E."/>
            <person name="Heipieper H.J."/>
            <person name="Klages S."/>
            <person name="Kotsyurbenko O.R."/>
            <person name="Langer I."/>
            <person name="Nechitaylo T.Y."/>
            <person name="Lunsdorf H."/>
            <person name="Fernandez M."/>
            <person name="Juarez S."/>
            <person name="Ciordia S."/>
            <person name="Singer A."/>
            <person name="Kagan O."/>
            <person name="Egorova O."/>
            <person name="Petit P.A."/>
            <person name="Stogios P."/>
            <person name="Kim Y."/>
            <person name="Tchigvintsev A."/>
            <person name="Flick R."/>
            <person name="Denaro R."/>
            <person name="Genovese M."/>
            <person name="Albar J.P."/>
            <person name="Reva O.N."/>
            <person name="Martinez-Gomariz M."/>
            <person name="Tran H."/>
            <person name="Ferrer M."/>
            <person name="Savchenko A."/>
            <person name="Yakunin A.F."/>
            <person name="Yakimov M.M."/>
            <person name="Golyshina O.V."/>
            <person name="Reinhardt R."/>
            <person name="Golyshin P.N."/>
        </authorList>
    </citation>
    <scope>NUCLEOTIDE SEQUENCE [LARGE SCALE GENOMIC DNA]</scope>
</reference>
<dbReference type="AlphaFoldDB" id="R4YUG2"/>
<dbReference type="OrthoDB" id="6297451at2"/>
<name>R4YUG2_OLEAN</name>
<dbReference type="Proteomes" id="UP000032749">
    <property type="component" value="Chromosome"/>
</dbReference>
<proteinExistence type="predicted"/>
<dbReference type="HOGENOM" id="CLU_735371_0_0_6"/>
<dbReference type="STRING" id="698738.OLEAN_C24680"/>
<evidence type="ECO:0000313" key="2">
    <source>
        <dbReference type="Proteomes" id="UP000032749"/>
    </source>
</evidence>
<dbReference type="KEGG" id="oai:OLEAN_C24680"/>
<sequence>MEWFEAAKQKLAERVFNSTEAVEAPIEDDVEVWLPMRPYRLKLKHRILSELGELSHYILSTMYEYDLDLSSIYKTTGLTTQQLDPVIRRLKGLGFIELNSGDESNGFLKDEGKQVASYLSIGIHNYELDVHIDQNYGSRNKKWFICKSTDSVLSDIPDDGIKIPLPKRTSRDFNEDRFLQAQRLSSYASQKISTLIPEYNHIFDESDDPWGKEWEFTLSKSEGYLVKGIRALIPLKKFEITQNNKVNDKYPDKTLKLYTPVLKLTTTFSVPLGVLWEEVDAPDLIDYFYSESDEMEYAVFEPVADIEDGTVIRDPDGVGMQDASLSLLSLVDKYVDDEMKYFSINHEFSKTWQLHEYSYDELVENMNIGHDAMVKT</sequence>
<gene>
    <name evidence="1" type="ORF">OLEAN_C24680</name>
</gene>